<dbReference type="InterPro" id="IPR022928">
    <property type="entry name" value="RNA_2'-PTrans_KptA"/>
</dbReference>
<evidence type="ECO:0000256" key="4">
    <source>
        <dbReference type="ARBA" id="ARBA00025212"/>
    </source>
</evidence>
<reference evidence="6 7" key="1">
    <citation type="submission" date="2018-08" db="EMBL/GenBank/DDBJ databases">
        <title>Mucilaginibacter terrae sp. nov., isolated from manganese diggings.</title>
        <authorList>
            <person name="Huang Y."/>
            <person name="Zhou Z."/>
        </authorList>
    </citation>
    <scope>NUCLEOTIDE SEQUENCE [LARGE SCALE GENOMIC DNA]</scope>
    <source>
        <strain evidence="6 7">ZH6</strain>
    </source>
</reference>
<dbReference type="HAMAP" id="MF_00299">
    <property type="entry name" value="KptA"/>
    <property type="match status" value="1"/>
</dbReference>
<evidence type="ECO:0000256" key="1">
    <source>
        <dbReference type="ARBA" id="ARBA00009836"/>
    </source>
</evidence>
<dbReference type="NCBIfam" id="NF002014">
    <property type="entry name" value="PRK00819.1-4"/>
    <property type="match status" value="1"/>
</dbReference>
<dbReference type="PANTHER" id="PTHR12684">
    <property type="entry name" value="PUTATIVE PHOSPHOTRANSFERASE"/>
    <property type="match status" value="1"/>
</dbReference>
<proteinExistence type="inferred from homology"/>
<dbReference type="Gene3D" id="3.20.170.30">
    <property type="match status" value="1"/>
</dbReference>
<sequence length="186" mass="20582">MISEKETTAISKFLSLVLRHNPKLIVIQLDAAGWVRVDELLEKMAAHGKPLTRAVLDHVVATNTKKRFAFDEHGEKVRASQGHSVEVELGLQPQTPPATLYHGTGSQSVESILATGLEKRNRQRVHLSADTETATKVGQRHGKPVIFEVAALDMYAQGHKFYLSENGVWLTDVVPPVFLKLMLNGK</sequence>
<evidence type="ECO:0000313" key="7">
    <source>
        <dbReference type="Proteomes" id="UP000260823"/>
    </source>
</evidence>
<evidence type="ECO:0000256" key="3">
    <source>
        <dbReference type="ARBA" id="ARBA00023027"/>
    </source>
</evidence>
<dbReference type="InterPro" id="IPR042081">
    <property type="entry name" value="RNA_2'-PTrans_C"/>
</dbReference>
<dbReference type="RefSeq" id="WP_117382647.1">
    <property type="nucleotide sequence ID" value="NZ_QWDE01000001.1"/>
</dbReference>
<comment type="caution">
    <text evidence="6">The sequence shown here is derived from an EMBL/GenBank/DDBJ whole genome shotgun (WGS) entry which is preliminary data.</text>
</comment>
<keyword evidence="3 5" id="KW-0520">NAD</keyword>
<gene>
    <name evidence="5" type="primary">kptA</name>
    <name evidence="6" type="ORF">DYU05_09190</name>
</gene>
<evidence type="ECO:0000256" key="2">
    <source>
        <dbReference type="ARBA" id="ARBA00022679"/>
    </source>
</evidence>
<dbReference type="EMBL" id="QWDE01000001">
    <property type="protein sequence ID" value="RFZ85750.1"/>
    <property type="molecule type" value="Genomic_DNA"/>
</dbReference>
<comment type="function">
    <text evidence="4 5">Removes the 2'-phosphate from RNA via an intermediate in which the phosphate is ADP-ribosylated by NAD followed by a presumed transesterification to release the RNA and generate ADP-ribose 1''-2''-cyclic phosphate (APPR&gt;P). May function as an ADP-ribosylase.</text>
</comment>
<name>A0A3E2NY15_9SPHI</name>
<organism evidence="6 7">
    <name type="scientific">Mucilaginibacter terrenus</name>
    <dbReference type="NCBI Taxonomy" id="2482727"/>
    <lineage>
        <taxon>Bacteria</taxon>
        <taxon>Pseudomonadati</taxon>
        <taxon>Bacteroidota</taxon>
        <taxon>Sphingobacteriia</taxon>
        <taxon>Sphingobacteriales</taxon>
        <taxon>Sphingobacteriaceae</taxon>
        <taxon>Mucilaginibacter</taxon>
    </lineage>
</organism>
<protein>
    <recommendedName>
        <fullName evidence="5">Probable RNA 2'-phosphotransferase</fullName>
        <ecNumber evidence="5">2.7.1.-</ecNumber>
    </recommendedName>
</protein>
<dbReference type="AlphaFoldDB" id="A0A3E2NY15"/>
<evidence type="ECO:0000313" key="6">
    <source>
        <dbReference type="EMBL" id="RFZ85750.1"/>
    </source>
</evidence>
<dbReference type="Proteomes" id="UP000260823">
    <property type="component" value="Unassembled WGS sequence"/>
</dbReference>
<evidence type="ECO:0000256" key="5">
    <source>
        <dbReference type="HAMAP-Rule" id="MF_00299"/>
    </source>
</evidence>
<comment type="similarity">
    <text evidence="1 5">Belongs to the KptA/TPT1 family.</text>
</comment>
<keyword evidence="7" id="KW-1185">Reference proteome</keyword>
<dbReference type="GO" id="GO:0000215">
    <property type="term" value="F:tRNA 2'-phosphotransferase activity"/>
    <property type="evidence" value="ECO:0007669"/>
    <property type="project" value="TreeGrafter"/>
</dbReference>
<dbReference type="InterPro" id="IPR002745">
    <property type="entry name" value="Ptrans_KptA/Tpt1"/>
</dbReference>
<dbReference type="EC" id="2.7.1.-" evidence="5"/>
<dbReference type="GO" id="GO:0006388">
    <property type="term" value="P:tRNA splicing, via endonucleolytic cleavage and ligation"/>
    <property type="evidence" value="ECO:0007669"/>
    <property type="project" value="UniProtKB-UniRule"/>
</dbReference>
<accession>A0A3E2NY15</accession>
<dbReference type="PANTHER" id="PTHR12684:SF2">
    <property type="entry name" value="TRNA 2'-PHOSPHOTRANSFERASE 1"/>
    <property type="match status" value="1"/>
</dbReference>
<dbReference type="InterPro" id="IPR042080">
    <property type="entry name" value="RNA_2'-PTrans_N"/>
</dbReference>
<keyword evidence="2 5" id="KW-0808">Transferase</keyword>
<dbReference type="SUPFAM" id="SSF56399">
    <property type="entry name" value="ADP-ribosylation"/>
    <property type="match status" value="1"/>
</dbReference>
<dbReference type="Gene3D" id="1.10.10.970">
    <property type="entry name" value="RNA 2'-phosphotransferase, Tpt1/KptA family, N-terminal domain"/>
    <property type="match status" value="1"/>
</dbReference>
<dbReference type="GO" id="GO:0003950">
    <property type="term" value="F:NAD+ poly-ADP-ribosyltransferase activity"/>
    <property type="evidence" value="ECO:0007669"/>
    <property type="project" value="InterPro"/>
</dbReference>
<dbReference type="OrthoDB" id="4537997at2"/>
<dbReference type="Pfam" id="PF01885">
    <property type="entry name" value="PTS_2-RNA"/>
    <property type="match status" value="1"/>
</dbReference>